<dbReference type="SUPFAM" id="SSF52047">
    <property type="entry name" value="RNI-like"/>
    <property type="match status" value="1"/>
</dbReference>
<dbReference type="PANTHER" id="PTHR47818:SF2">
    <property type="entry name" value="F-BOX DOMAIN-CONTAINING PROTEIN"/>
    <property type="match status" value="1"/>
</dbReference>
<dbReference type="Pfam" id="PF13516">
    <property type="entry name" value="LRR_6"/>
    <property type="match status" value="3"/>
</dbReference>
<dbReference type="Proteomes" id="UP001652623">
    <property type="component" value="Chromosome 9"/>
</dbReference>
<dbReference type="InterPro" id="IPR032675">
    <property type="entry name" value="LRR_dom_sf"/>
</dbReference>
<dbReference type="SMART" id="SM00368">
    <property type="entry name" value="LRR_RI"/>
    <property type="match status" value="5"/>
</dbReference>
<dbReference type="PANTHER" id="PTHR47818">
    <property type="entry name" value="RNI-LIKE SUPERFAMILY PROTEIN"/>
    <property type="match status" value="1"/>
</dbReference>
<accession>A0ABM3IX16</accession>
<protein>
    <submittedName>
        <fullName evidence="2">Uncharacterized protein LOC107426804 isoform X1</fullName>
    </submittedName>
</protein>
<reference evidence="2" key="1">
    <citation type="submission" date="2025-08" db="UniProtKB">
        <authorList>
            <consortium name="RefSeq"/>
        </authorList>
    </citation>
    <scope>IDENTIFICATION</scope>
    <source>
        <tissue evidence="2">Seedling</tissue>
    </source>
</reference>
<sequence length="608" mass="67611">MEKAPSLTSLCLETIRNELICGFAGDDLLPVLYELPSDLFDMLVARLPPLALQKLQMAMPFMDPNDNEYADPDGGSGRKRGRYWNFDTAWRNLFKCRWPKVVDKIQPYDWQQMYWEAHLQTCLDNAAEIALIPNFNGCIGELEISDSALKSIGYESYMKSSTFDFSKLSSHCQQFGCYARCLRLQSVLCGTESSQLLRNSKLQSLVVMWIRSREHIDGLCKLLNQNCESLASLEFIHCKLSPASIDKICGSLLIKGLQTHWIQNFSINTVSFLEKNPVSLPPGLKSFLSSGRSLNSLKFAYNYLGRNFAKLVFNTLLDASSCLTVLDLSENNLGGWLSDFSRRFSRGASTSLGVGMSLPSLRVLNLRGNNLDKDDADDLRYALVCMPKLEVLDISENPIEDDGIRNLIPYFVQASENSYPFADLNLENCELSCDGVTQLINTLSTLKKPLKSLSVADNVLGGHVAAALGKYLSTSIRVLNISGIGLDSSGFEDLQQSITDELKLVEINISKNRGGIETAKFLSKLILSAPELVSVNAAYNFMPAHSSFVVFSALKAAKGNLEVLDVRGNSWDHDPSHKSLLDKFQDAQKPILILQSSPRKDEPYDDDP</sequence>
<evidence type="ECO:0000313" key="2">
    <source>
        <dbReference type="RefSeq" id="XP_048337178.2"/>
    </source>
</evidence>
<dbReference type="Gene3D" id="3.80.10.10">
    <property type="entry name" value="Ribonuclease Inhibitor"/>
    <property type="match status" value="2"/>
</dbReference>
<dbReference type="GeneID" id="107426804"/>
<dbReference type="InterPro" id="IPR001611">
    <property type="entry name" value="Leu-rich_rpt"/>
</dbReference>
<dbReference type="RefSeq" id="XP_048337178.2">
    <property type="nucleotide sequence ID" value="XM_048481221.2"/>
</dbReference>
<gene>
    <name evidence="2" type="primary">LOC107426804</name>
</gene>
<organism evidence="1 2">
    <name type="scientific">Ziziphus jujuba</name>
    <name type="common">Chinese jujube</name>
    <name type="synonym">Ziziphus sativa</name>
    <dbReference type="NCBI Taxonomy" id="326968"/>
    <lineage>
        <taxon>Eukaryota</taxon>
        <taxon>Viridiplantae</taxon>
        <taxon>Streptophyta</taxon>
        <taxon>Embryophyta</taxon>
        <taxon>Tracheophyta</taxon>
        <taxon>Spermatophyta</taxon>
        <taxon>Magnoliopsida</taxon>
        <taxon>eudicotyledons</taxon>
        <taxon>Gunneridae</taxon>
        <taxon>Pentapetalae</taxon>
        <taxon>rosids</taxon>
        <taxon>fabids</taxon>
        <taxon>Rosales</taxon>
        <taxon>Rhamnaceae</taxon>
        <taxon>Paliureae</taxon>
        <taxon>Ziziphus</taxon>
    </lineage>
</organism>
<keyword evidence="1" id="KW-1185">Reference proteome</keyword>
<proteinExistence type="predicted"/>
<evidence type="ECO:0000313" key="1">
    <source>
        <dbReference type="Proteomes" id="UP001652623"/>
    </source>
</evidence>
<name>A0ABM3IX16_ZIZJJ</name>